<evidence type="ECO:0000259" key="2">
    <source>
        <dbReference type="Pfam" id="PF12697"/>
    </source>
</evidence>
<reference evidence="3 4" key="2">
    <citation type="journal article" date="2012" name="Eukaryot. Cell">
        <title>Genome update of Botrytis cinerea strains B05.10 and T4.</title>
        <authorList>
            <person name="Staats M."/>
            <person name="van Kan J.A."/>
        </authorList>
    </citation>
    <scope>NUCLEOTIDE SEQUENCE [LARGE SCALE GENOMIC DNA]</scope>
    <source>
        <strain evidence="3 4">B05.10</strain>
    </source>
</reference>
<gene>
    <name evidence="3" type="ORF">BCIN_05g04190</name>
</gene>
<evidence type="ECO:0000256" key="1">
    <source>
        <dbReference type="SAM" id="SignalP"/>
    </source>
</evidence>
<feature type="domain" description="AB hydrolase-1" evidence="2">
    <location>
        <begin position="100"/>
        <end position="381"/>
    </location>
</feature>
<dbReference type="RefSeq" id="XP_024548782.1">
    <property type="nucleotide sequence ID" value="XM_024692997.1"/>
</dbReference>
<protein>
    <recommendedName>
        <fullName evidence="2">AB hydrolase-1 domain-containing protein</fullName>
    </recommendedName>
</protein>
<dbReference type="VEuPathDB" id="FungiDB:Bcin05g04190"/>
<reference evidence="3 4" key="3">
    <citation type="journal article" date="2017" name="Mol. Plant Pathol.">
        <title>A gapless genome sequence of the fungus Botrytis cinerea.</title>
        <authorList>
            <person name="Van Kan J.A."/>
            <person name="Stassen J.H."/>
            <person name="Mosbach A."/>
            <person name="Van Der Lee T.A."/>
            <person name="Faino L."/>
            <person name="Farmer A.D."/>
            <person name="Papasotiriou D.G."/>
            <person name="Zhou S."/>
            <person name="Seidl M.F."/>
            <person name="Cottam E."/>
            <person name="Edel D."/>
            <person name="Hahn M."/>
            <person name="Schwartz D.C."/>
            <person name="Dietrich R.A."/>
            <person name="Widdison S."/>
            <person name="Scalliet G."/>
        </authorList>
    </citation>
    <scope>NUCLEOTIDE SEQUENCE [LARGE SCALE GENOMIC DNA]</scope>
    <source>
        <strain evidence="3 4">B05.10</strain>
    </source>
</reference>
<dbReference type="InterPro" id="IPR029058">
    <property type="entry name" value="AB_hydrolase_fold"/>
</dbReference>
<dbReference type="OrthoDB" id="190201at2759"/>
<evidence type="ECO:0000313" key="4">
    <source>
        <dbReference type="Proteomes" id="UP000001798"/>
    </source>
</evidence>
<accession>A0A384JHH2</accession>
<dbReference type="KEGG" id="bfu:BCIN_05g04190"/>
<organism evidence="3 4">
    <name type="scientific">Botryotinia fuckeliana (strain B05.10)</name>
    <name type="common">Noble rot fungus</name>
    <name type="synonym">Botrytis cinerea</name>
    <dbReference type="NCBI Taxonomy" id="332648"/>
    <lineage>
        <taxon>Eukaryota</taxon>
        <taxon>Fungi</taxon>
        <taxon>Dikarya</taxon>
        <taxon>Ascomycota</taxon>
        <taxon>Pezizomycotina</taxon>
        <taxon>Leotiomycetes</taxon>
        <taxon>Helotiales</taxon>
        <taxon>Sclerotiniaceae</taxon>
        <taxon>Botrytis</taxon>
    </lineage>
</organism>
<dbReference type="SUPFAM" id="SSF53474">
    <property type="entry name" value="alpha/beta-Hydrolases"/>
    <property type="match status" value="1"/>
</dbReference>
<keyword evidence="1" id="KW-0732">Signal</keyword>
<keyword evidence="4" id="KW-1185">Reference proteome</keyword>
<dbReference type="InterPro" id="IPR000073">
    <property type="entry name" value="AB_hydrolase_1"/>
</dbReference>
<name>A0A384JHH2_BOTFB</name>
<dbReference type="AlphaFoldDB" id="A0A384JHH2"/>
<reference evidence="3 4" key="1">
    <citation type="journal article" date="2011" name="PLoS Genet.">
        <title>Genomic analysis of the necrotrophic fungal pathogens Sclerotinia sclerotiorum and Botrytis cinerea.</title>
        <authorList>
            <person name="Amselem J."/>
            <person name="Cuomo C.A."/>
            <person name="van Kan J.A."/>
            <person name="Viaud M."/>
            <person name="Benito E.P."/>
            <person name="Couloux A."/>
            <person name="Coutinho P.M."/>
            <person name="de Vries R.P."/>
            <person name="Dyer P.S."/>
            <person name="Fillinger S."/>
            <person name="Fournier E."/>
            <person name="Gout L."/>
            <person name="Hahn M."/>
            <person name="Kohn L."/>
            <person name="Lapalu N."/>
            <person name="Plummer K.M."/>
            <person name="Pradier J.M."/>
            <person name="Quevillon E."/>
            <person name="Sharon A."/>
            <person name="Simon A."/>
            <person name="ten Have A."/>
            <person name="Tudzynski B."/>
            <person name="Tudzynski P."/>
            <person name="Wincker P."/>
            <person name="Andrew M."/>
            <person name="Anthouard V."/>
            <person name="Beever R.E."/>
            <person name="Beffa R."/>
            <person name="Benoit I."/>
            <person name="Bouzid O."/>
            <person name="Brault B."/>
            <person name="Chen Z."/>
            <person name="Choquer M."/>
            <person name="Collemare J."/>
            <person name="Cotton P."/>
            <person name="Danchin E.G."/>
            <person name="Da Silva C."/>
            <person name="Gautier A."/>
            <person name="Giraud C."/>
            <person name="Giraud T."/>
            <person name="Gonzalez C."/>
            <person name="Grossetete S."/>
            <person name="Guldener U."/>
            <person name="Henrissat B."/>
            <person name="Howlett B.J."/>
            <person name="Kodira C."/>
            <person name="Kretschmer M."/>
            <person name="Lappartient A."/>
            <person name="Leroch M."/>
            <person name="Levis C."/>
            <person name="Mauceli E."/>
            <person name="Neuveglise C."/>
            <person name="Oeser B."/>
            <person name="Pearson M."/>
            <person name="Poulain J."/>
            <person name="Poussereau N."/>
            <person name="Quesneville H."/>
            <person name="Rascle C."/>
            <person name="Schumacher J."/>
            <person name="Segurens B."/>
            <person name="Sexton A."/>
            <person name="Silva E."/>
            <person name="Sirven C."/>
            <person name="Soanes D.M."/>
            <person name="Talbot N.J."/>
            <person name="Templeton M."/>
            <person name="Yandava C."/>
            <person name="Yarden O."/>
            <person name="Zeng Q."/>
            <person name="Rollins J.A."/>
            <person name="Lebrun M.H."/>
            <person name="Dickman M."/>
        </authorList>
    </citation>
    <scope>NUCLEOTIDE SEQUENCE [LARGE SCALE GENOMIC DNA]</scope>
    <source>
        <strain evidence="3 4">B05.10</strain>
    </source>
</reference>
<feature type="chain" id="PRO_5016980183" description="AB hydrolase-1 domain-containing protein" evidence="1">
    <location>
        <begin position="21"/>
        <end position="403"/>
    </location>
</feature>
<proteinExistence type="predicted"/>
<feature type="signal peptide" evidence="1">
    <location>
        <begin position="1"/>
        <end position="20"/>
    </location>
</feature>
<sequence>MKAHAPLIGILSLLAATTTAKICINATVPVTISARQAVFDIEVPTTNLTTPDFFLNVTQQGRNFTDIALSGYQTTTGTYNISTMYCKPDVDNSSNPTIQVLTHGIGFDKTYWDLPYNNFNYSYIDMATTNYSYHTLSFDRLGTGNSSHGEPLNEIQSYIEVAATAAITAMLRNGTFPSAMNTSYTRIVHIGHSFGSAQTYALANLYPNITDGIVLTGFTMNSSFVPLFAAGGNFQQAQENQPSRFLNLTSYIGAADISVRSPEAVPAGYMVSSDAAANKYLFFKPNYYDPSILTYAESTKQTVTQGEVLTLGSLSMSNNFAGPVMVIDGDADLPYCGSDCLATGGAADSLAAMVKDNFPNVDEDDFEAYIQPNTGHGINLHYNATGAYGVWLDWLGEKGLASS</sequence>
<dbReference type="Pfam" id="PF12697">
    <property type="entry name" value="Abhydrolase_6"/>
    <property type="match status" value="1"/>
</dbReference>
<dbReference type="GeneID" id="5440507"/>
<dbReference type="EMBL" id="CP009809">
    <property type="protein sequence ID" value="ATZ50029.1"/>
    <property type="molecule type" value="Genomic_DNA"/>
</dbReference>
<dbReference type="Proteomes" id="UP000001798">
    <property type="component" value="Chromosome 5"/>
</dbReference>
<evidence type="ECO:0000313" key="3">
    <source>
        <dbReference type="EMBL" id="ATZ50029.1"/>
    </source>
</evidence>
<dbReference type="Gene3D" id="3.40.50.1820">
    <property type="entry name" value="alpha/beta hydrolase"/>
    <property type="match status" value="1"/>
</dbReference>